<name>A0A402A1N1_9CHLR</name>
<dbReference type="GO" id="GO:0004672">
    <property type="term" value="F:protein kinase activity"/>
    <property type="evidence" value="ECO:0007669"/>
    <property type="project" value="TreeGrafter"/>
</dbReference>
<keyword evidence="3" id="KW-1185">Reference proteome</keyword>
<feature type="domain" description="Sigma-54 factor interaction" evidence="1">
    <location>
        <begin position="169"/>
        <end position="227"/>
    </location>
</feature>
<dbReference type="Proteomes" id="UP000287352">
    <property type="component" value="Unassembled WGS sequence"/>
</dbReference>
<dbReference type="OrthoDB" id="9760760at2"/>
<dbReference type="PANTHER" id="PTHR30267">
    <property type="entry name" value="PROTEIN KINASE PRKA"/>
    <property type="match status" value="1"/>
</dbReference>
<dbReference type="AlphaFoldDB" id="A0A402A1N1"/>
<reference evidence="3" key="1">
    <citation type="submission" date="2018-12" db="EMBL/GenBank/DDBJ databases">
        <title>Tengunoibacter tsumagoiensis gen. nov., sp. nov., Dictyobacter kobayashii sp. nov., D. alpinus sp. nov., and D. joshuensis sp. nov. and description of Dictyobacteraceae fam. nov. within the order Ktedonobacterales isolated from Tengu-no-mugimeshi.</title>
        <authorList>
            <person name="Wang C.M."/>
            <person name="Zheng Y."/>
            <person name="Sakai Y."/>
            <person name="Toyoda A."/>
            <person name="Minakuchi Y."/>
            <person name="Abe K."/>
            <person name="Yokota A."/>
            <person name="Yabe S."/>
        </authorList>
    </citation>
    <scope>NUCLEOTIDE SEQUENCE [LARGE SCALE GENOMIC DNA]</scope>
    <source>
        <strain evidence="3">Uno3</strain>
    </source>
</reference>
<evidence type="ECO:0000313" key="3">
    <source>
        <dbReference type="Proteomes" id="UP000287352"/>
    </source>
</evidence>
<dbReference type="Gene3D" id="3.40.50.300">
    <property type="entry name" value="P-loop containing nucleotide triphosphate hydrolases"/>
    <property type="match status" value="1"/>
</dbReference>
<evidence type="ECO:0000259" key="1">
    <source>
        <dbReference type="Pfam" id="PF00158"/>
    </source>
</evidence>
<evidence type="ECO:0000313" key="2">
    <source>
        <dbReference type="EMBL" id="GCE13058.1"/>
    </source>
</evidence>
<organism evidence="2 3">
    <name type="scientific">Tengunoibacter tsumagoiensis</name>
    <dbReference type="NCBI Taxonomy" id="2014871"/>
    <lineage>
        <taxon>Bacteria</taxon>
        <taxon>Bacillati</taxon>
        <taxon>Chloroflexota</taxon>
        <taxon>Ktedonobacteria</taxon>
        <taxon>Ktedonobacterales</taxon>
        <taxon>Dictyobacteraceae</taxon>
        <taxon>Tengunoibacter</taxon>
    </lineage>
</organism>
<dbReference type="SUPFAM" id="SSF52540">
    <property type="entry name" value="P-loop containing nucleoside triphosphate hydrolases"/>
    <property type="match status" value="1"/>
</dbReference>
<dbReference type="EMBL" id="BIFR01000001">
    <property type="protein sequence ID" value="GCE13058.1"/>
    <property type="molecule type" value="Genomic_DNA"/>
</dbReference>
<gene>
    <name evidence="2" type="ORF">KTT_29170</name>
</gene>
<dbReference type="InterPro" id="IPR002078">
    <property type="entry name" value="Sigma_54_int"/>
</dbReference>
<protein>
    <submittedName>
        <fullName evidence="2">Magnesium chelatase</fullName>
    </submittedName>
</protein>
<dbReference type="Pfam" id="PF00158">
    <property type="entry name" value="Sigma54_activat"/>
    <property type="match status" value="1"/>
</dbReference>
<dbReference type="FunFam" id="3.40.50.300:FF:000841">
    <property type="entry name" value="Magnesium protoporphyrin chelatase"/>
    <property type="match status" value="1"/>
</dbReference>
<comment type="caution">
    <text evidence="2">The sequence shown here is derived from an EMBL/GenBank/DDBJ whole genome shotgun (WGS) entry which is preliminary data.</text>
</comment>
<dbReference type="PANTHER" id="PTHR30267:SF2">
    <property type="entry name" value="PROTEIN PRKA"/>
    <property type="match status" value="1"/>
</dbReference>
<dbReference type="InterPro" id="IPR027417">
    <property type="entry name" value="P-loop_NTPase"/>
</dbReference>
<dbReference type="GO" id="GO:0005524">
    <property type="term" value="F:ATP binding"/>
    <property type="evidence" value="ECO:0007669"/>
    <property type="project" value="InterPro"/>
</dbReference>
<proteinExistence type="predicted"/>
<dbReference type="RefSeq" id="WP_126580622.1">
    <property type="nucleotide sequence ID" value="NZ_BIFR01000001.1"/>
</dbReference>
<dbReference type="GO" id="GO:0006355">
    <property type="term" value="P:regulation of DNA-templated transcription"/>
    <property type="evidence" value="ECO:0007669"/>
    <property type="project" value="InterPro"/>
</dbReference>
<sequence>MTITTRPRTIRELRESGYKVLSVKEEMRKNLVQKIRDGEELFPGIVGYEETVIPQIENAILSGQDIIFLGERGQAKTRMARSLANLLDEVVPVIADCEINDSPYDPICKACREKVAELGEAVEIDWLPRDRRYGEKLATPDITISDLVGEVDPVRVAEGRYLSDELTIHYGMIPRTNRGIFCINELPDLAERIQVGLLNIMEERDVQIRGYKIRLPLDVYVVASANPEDYTNRGRIITPLKDRVGSEIRTHYPRDIEHEILIMETESNHFVTEGLDVMVPPFMKEVIAEITHLARKSNDISQRSGVSVRVSVTNYENVLSNACRRALRLGERQAAPRVSDLSAVVASTSGKIELDTVGDVKEDRVVQKLINAAVLSVFGEYFENRDFEQLVAGFERGLSVQVGDDMSAMDYVNQLSKVGGLSKAIDKLNGRGSPATIASSVEFILEGLHLNRRLNKDDVGGKVRYRR</sequence>
<accession>A0A402A1N1</accession>